<dbReference type="AlphaFoldDB" id="A0A8J2ZHU4"/>
<gene>
    <name evidence="1" type="ORF">GCM10011415_11510</name>
</gene>
<name>A0A8J2ZHU4_9RHOB</name>
<evidence type="ECO:0008006" key="3">
    <source>
        <dbReference type="Google" id="ProtNLM"/>
    </source>
</evidence>
<reference evidence="1" key="1">
    <citation type="journal article" date="2014" name="Int. J. Syst. Evol. Microbiol.">
        <title>Complete genome sequence of Corynebacterium casei LMG S-19264T (=DSM 44701T), isolated from a smear-ripened cheese.</title>
        <authorList>
            <consortium name="US DOE Joint Genome Institute (JGI-PGF)"/>
            <person name="Walter F."/>
            <person name="Albersmeier A."/>
            <person name="Kalinowski J."/>
            <person name="Ruckert C."/>
        </authorList>
    </citation>
    <scope>NUCLEOTIDE SEQUENCE</scope>
    <source>
        <strain evidence="1">CGMCC 1.15762</strain>
    </source>
</reference>
<evidence type="ECO:0000313" key="2">
    <source>
        <dbReference type="Proteomes" id="UP000617145"/>
    </source>
</evidence>
<protein>
    <recommendedName>
        <fullName evidence="3">Transposase</fullName>
    </recommendedName>
</protein>
<proteinExistence type="predicted"/>
<sequence>MATASFSETPVEALADTIAGIEDRLGARVGLSLVDAGSGWSWSHRRFRRYPCIQLCANGTELTSNAILKWQKRRRVAWHCIAPAN</sequence>
<comment type="caution">
    <text evidence="1">The sequence shown here is derived from an EMBL/GenBank/DDBJ whole genome shotgun (WGS) entry which is preliminary data.</text>
</comment>
<accession>A0A8J2ZHU4</accession>
<dbReference type="Proteomes" id="UP000617145">
    <property type="component" value="Unassembled WGS sequence"/>
</dbReference>
<organism evidence="1 2">
    <name type="scientific">Salipiger pallidus</name>
    <dbReference type="NCBI Taxonomy" id="1775170"/>
    <lineage>
        <taxon>Bacteria</taxon>
        <taxon>Pseudomonadati</taxon>
        <taxon>Pseudomonadota</taxon>
        <taxon>Alphaproteobacteria</taxon>
        <taxon>Rhodobacterales</taxon>
        <taxon>Roseobacteraceae</taxon>
        <taxon>Salipiger</taxon>
    </lineage>
</organism>
<dbReference type="EMBL" id="BMJV01000002">
    <property type="protein sequence ID" value="GGG66417.1"/>
    <property type="molecule type" value="Genomic_DNA"/>
</dbReference>
<evidence type="ECO:0000313" key="1">
    <source>
        <dbReference type="EMBL" id="GGG66417.1"/>
    </source>
</evidence>
<keyword evidence="2" id="KW-1185">Reference proteome</keyword>
<reference evidence="1" key="2">
    <citation type="submission" date="2020-09" db="EMBL/GenBank/DDBJ databases">
        <authorList>
            <person name="Sun Q."/>
            <person name="Zhou Y."/>
        </authorList>
    </citation>
    <scope>NUCLEOTIDE SEQUENCE</scope>
    <source>
        <strain evidence="1">CGMCC 1.15762</strain>
    </source>
</reference>